<reference evidence="1 2" key="1">
    <citation type="submission" date="2015-12" db="EMBL/GenBank/DDBJ databases">
        <title>Genome sequence of Aneurinibacillus soli.</title>
        <authorList>
            <person name="Lee J.S."/>
            <person name="Lee K.C."/>
            <person name="Kim K.K."/>
            <person name="Lee B.W."/>
        </authorList>
    </citation>
    <scope>NUCLEOTIDE SEQUENCE [LARGE SCALE GENOMIC DNA]</scope>
    <source>
        <strain evidence="1 2">CB4</strain>
    </source>
</reference>
<dbReference type="OrthoDB" id="1652387at2"/>
<evidence type="ECO:0000313" key="2">
    <source>
        <dbReference type="Proteomes" id="UP000217696"/>
    </source>
</evidence>
<dbReference type="RefSeq" id="WP_096463364.1">
    <property type="nucleotide sequence ID" value="NZ_AP017312.1"/>
</dbReference>
<accession>A0A0U5AWG3</accession>
<dbReference type="EMBL" id="AP017312">
    <property type="protein sequence ID" value="BAU26304.1"/>
    <property type="molecule type" value="Genomic_DNA"/>
</dbReference>
<dbReference type="KEGG" id="asoc:CB4_00418"/>
<sequence length="71" mass="8303">MLSAEKKQYLEEGGQNFIVCDEEHMEIALDEFVDEFEEAPDVVLLEQEVFDSWNKPVSCRYCGQKPKYLLV</sequence>
<dbReference type="Pfam" id="PF14116">
    <property type="entry name" value="YyzF"/>
    <property type="match status" value="1"/>
</dbReference>
<name>A0A0U5AWG3_9BACL</name>
<proteinExistence type="predicted"/>
<dbReference type="NCBIfam" id="TIGR04129">
    <property type="entry name" value="CxxH_BA5709"/>
    <property type="match status" value="1"/>
</dbReference>
<dbReference type="InterPro" id="IPR025626">
    <property type="entry name" value="YyzF"/>
</dbReference>
<dbReference type="AlphaFoldDB" id="A0A0U5AWG3"/>
<keyword evidence="2" id="KW-1185">Reference proteome</keyword>
<gene>
    <name evidence="1" type="ORF">CB4_00418</name>
</gene>
<protein>
    <submittedName>
        <fullName evidence="1">Uncharacterized protein</fullName>
    </submittedName>
</protein>
<organism evidence="1 2">
    <name type="scientific">Aneurinibacillus soli</name>
    <dbReference type="NCBI Taxonomy" id="1500254"/>
    <lineage>
        <taxon>Bacteria</taxon>
        <taxon>Bacillati</taxon>
        <taxon>Bacillota</taxon>
        <taxon>Bacilli</taxon>
        <taxon>Bacillales</taxon>
        <taxon>Paenibacillaceae</taxon>
        <taxon>Aneurinibacillus group</taxon>
        <taxon>Aneurinibacillus</taxon>
    </lineage>
</organism>
<dbReference type="Proteomes" id="UP000217696">
    <property type="component" value="Chromosome"/>
</dbReference>
<evidence type="ECO:0000313" key="1">
    <source>
        <dbReference type="EMBL" id="BAU26304.1"/>
    </source>
</evidence>